<evidence type="ECO:0000313" key="4">
    <source>
        <dbReference type="Proteomes" id="UP000218784"/>
    </source>
</evidence>
<feature type="compositionally biased region" description="Polar residues" evidence="1">
    <location>
        <begin position="150"/>
        <end position="159"/>
    </location>
</feature>
<accession>A0A2A4I0R0</accession>
<gene>
    <name evidence="3" type="ORF">COA17_06475</name>
</gene>
<organism evidence="3 4">
    <name type="scientific">Sphingomonas ginsenosidimutans</name>
    <dbReference type="NCBI Taxonomy" id="862134"/>
    <lineage>
        <taxon>Bacteria</taxon>
        <taxon>Pseudomonadati</taxon>
        <taxon>Pseudomonadota</taxon>
        <taxon>Alphaproteobacteria</taxon>
        <taxon>Sphingomonadales</taxon>
        <taxon>Sphingomonadaceae</taxon>
        <taxon>Sphingomonas</taxon>
    </lineage>
</organism>
<name>A0A2A4I0R0_9SPHN</name>
<dbReference type="CDD" id="cd00051">
    <property type="entry name" value="EFh"/>
    <property type="match status" value="1"/>
</dbReference>
<proteinExistence type="predicted"/>
<reference evidence="3 4" key="1">
    <citation type="submission" date="2017-09" db="EMBL/GenBank/DDBJ databases">
        <title>Sphingomonas ginsenosidimutans KACC 14949, whole genome shotgun sequence.</title>
        <authorList>
            <person name="Feng G."/>
            <person name="Zhu H."/>
        </authorList>
    </citation>
    <scope>NUCLEOTIDE SEQUENCE [LARGE SCALE GENOMIC DNA]</scope>
    <source>
        <strain evidence="3 4">KACC 14949</strain>
    </source>
</reference>
<feature type="domain" description="EF-hand" evidence="2">
    <location>
        <begin position="82"/>
        <end position="117"/>
    </location>
</feature>
<dbReference type="AlphaFoldDB" id="A0A2A4I0R0"/>
<dbReference type="InterPro" id="IPR018247">
    <property type="entry name" value="EF_Hand_1_Ca_BS"/>
</dbReference>
<dbReference type="Pfam" id="PF13202">
    <property type="entry name" value="EF-hand_5"/>
    <property type="match status" value="1"/>
</dbReference>
<keyword evidence="4" id="KW-1185">Reference proteome</keyword>
<dbReference type="SUPFAM" id="SSF47473">
    <property type="entry name" value="EF-hand"/>
    <property type="match status" value="1"/>
</dbReference>
<evidence type="ECO:0000256" key="1">
    <source>
        <dbReference type="SAM" id="MobiDB-lite"/>
    </source>
</evidence>
<dbReference type="GO" id="GO:0005509">
    <property type="term" value="F:calcium ion binding"/>
    <property type="evidence" value="ECO:0007669"/>
    <property type="project" value="InterPro"/>
</dbReference>
<feature type="compositionally biased region" description="Basic and acidic residues" evidence="1">
    <location>
        <begin position="118"/>
        <end position="141"/>
    </location>
</feature>
<dbReference type="InterPro" id="IPR011992">
    <property type="entry name" value="EF-hand-dom_pair"/>
</dbReference>
<sequence length="159" mass="17769">MLSWKRNDGAGTSMRTTLVVVAGAIALAACSGTSEEQKALENGALDNYVPPFVMSRLDFGGVVERRFRRLDVNNDDKLTRNELPKRLQDRFDEIDANRNGAISNEEWSRWMMARFDRQDANHDGTVTSDERERAREQHETDLPTPADEPASNTAASKAG</sequence>
<evidence type="ECO:0000313" key="3">
    <source>
        <dbReference type="EMBL" id="PCG09515.1"/>
    </source>
</evidence>
<dbReference type="PROSITE" id="PS51257">
    <property type="entry name" value="PROKAR_LIPOPROTEIN"/>
    <property type="match status" value="1"/>
</dbReference>
<dbReference type="Gene3D" id="1.10.238.10">
    <property type="entry name" value="EF-hand"/>
    <property type="match status" value="1"/>
</dbReference>
<dbReference type="EMBL" id="NWVD01000002">
    <property type="protein sequence ID" value="PCG09515.1"/>
    <property type="molecule type" value="Genomic_DNA"/>
</dbReference>
<dbReference type="InterPro" id="IPR002048">
    <property type="entry name" value="EF_hand_dom"/>
</dbReference>
<dbReference type="PROSITE" id="PS00018">
    <property type="entry name" value="EF_HAND_1"/>
    <property type="match status" value="1"/>
</dbReference>
<evidence type="ECO:0000259" key="2">
    <source>
        <dbReference type="PROSITE" id="PS50222"/>
    </source>
</evidence>
<feature type="region of interest" description="Disordered" evidence="1">
    <location>
        <begin position="118"/>
        <end position="159"/>
    </location>
</feature>
<dbReference type="Proteomes" id="UP000218784">
    <property type="component" value="Unassembled WGS sequence"/>
</dbReference>
<dbReference type="PROSITE" id="PS50222">
    <property type="entry name" value="EF_HAND_2"/>
    <property type="match status" value="1"/>
</dbReference>
<protein>
    <recommendedName>
        <fullName evidence="2">EF-hand domain-containing protein</fullName>
    </recommendedName>
</protein>
<comment type="caution">
    <text evidence="3">The sequence shown here is derived from an EMBL/GenBank/DDBJ whole genome shotgun (WGS) entry which is preliminary data.</text>
</comment>